<feature type="non-terminal residue" evidence="1">
    <location>
        <position position="53"/>
    </location>
</feature>
<protein>
    <submittedName>
        <fullName evidence="1">Uncharacterized protein</fullName>
    </submittedName>
</protein>
<keyword evidence="2" id="KW-1185">Reference proteome</keyword>
<dbReference type="EMBL" id="JASAOG010000136">
    <property type="protein sequence ID" value="KAK0048593.1"/>
    <property type="molecule type" value="Genomic_DNA"/>
</dbReference>
<reference evidence="1" key="1">
    <citation type="journal article" date="2023" name="PLoS Negl. Trop. Dis.">
        <title>A genome sequence for Biomphalaria pfeifferi, the major vector snail for the human-infecting parasite Schistosoma mansoni.</title>
        <authorList>
            <person name="Bu L."/>
            <person name="Lu L."/>
            <person name="Laidemitt M.R."/>
            <person name="Zhang S.M."/>
            <person name="Mutuku M."/>
            <person name="Mkoji G."/>
            <person name="Steinauer M."/>
            <person name="Loker E.S."/>
        </authorList>
    </citation>
    <scope>NUCLEOTIDE SEQUENCE</scope>
    <source>
        <strain evidence="1">KasaAsao</strain>
    </source>
</reference>
<organism evidence="1 2">
    <name type="scientific">Biomphalaria pfeifferi</name>
    <name type="common">Bloodfluke planorb</name>
    <name type="synonym">Freshwater snail</name>
    <dbReference type="NCBI Taxonomy" id="112525"/>
    <lineage>
        <taxon>Eukaryota</taxon>
        <taxon>Metazoa</taxon>
        <taxon>Spiralia</taxon>
        <taxon>Lophotrochozoa</taxon>
        <taxon>Mollusca</taxon>
        <taxon>Gastropoda</taxon>
        <taxon>Heterobranchia</taxon>
        <taxon>Euthyneura</taxon>
        <taxon>Panpulmonata</taxon>
        <taxon>Hygrophila</taxon>
        <taxon>Lymnaeoidea</taxon>
        <taxon>Planorbidae</taxon>
        <taxon>Biomphalaria</taxon>
    </lineage>
</organism>
<proteinExistence type="predicted"/>
<name>A0AAD8B755_BIOPF</name>
<sequence>MGRKRRRDMMVGGAFERSRRVSLSGKINSFLISISDLPDVNIPSYCWSDVCLG</sequence>
<evidence type="ECO:0000313" key="1">
    <source>
        <dbReference type="EMBL" id="KAK0048593.1"/>
    </source>
</evidence>
<gene>
    <name evidence="1" type="ORF">Bpfe_022036</name>
</gene>
<dbReference type="Proteomes" id="UP001233172">
    <property type="component" value="Unassembled WGS sequence"/>
</dbReference>
<evidence type="ECO:0000313" key="2">
    <source>
        <dbReference type="Proteomes" id="UP001233172"/>
    </source>
</evidence>
<reference evidence="1" key="2">
    <citation type="submission" date="2023-04" db="EMBL/GenBank/DDBJ databases">
        <authorList>
            <person name="Bu L."/>
            <person name="Lu L."/>
            <person name="Laidemitt M.R."/>
            <person name="Zhang S.M."/>
            <person name="Mutuku M."/>
            <person name="Mkoji G."/>
            <person name="Steinauer M."/>
            <person name="Loker E.S."/>
        </authorList>
    </citation>
    <scope>NUCLEOTIDE SEQUENCE</scope>
    <source>
        <strain evidence="1">KasaAsao</strain>
        <tissue evidence="1">Whole Snail</tissue>
    </source>
</reference>
<dbReference type="AlphaFoldDB" id="A0AAD8B755"/>
<comment type="caution">
    <text evidence="1">The sequence shown here is derived from an EMBL/GenBank/DDBJ whole genome shotgun (WGS) entry which is preliminary data.</text>
</comment>
<accession>A0AAD8B755</accession>